<evidence type="ECO:0000256" key="3">
    <source>
        <dbReference type="ARBA" id="ARBA00022576"/>
    </source>
</evidence>
<dbReference type="AlphaFoldDB" id="A0AAW1PYJ2"/>
<evidence type="ECO:0000256" key="4">
    <source>
        <dbReference type="ARBA" id="ARBA00022679"/>
    </source>
</evidence>
<keyword evidence="4" id="KW-0808">Transferase</keyword>
<keyword evidence="8" id="KW-1185">Reference proteome</keyword>
<comment type="caution">
    <text evidence="7">The sequence shown here is derived from an EMBL/GenBank/DDBJ whole genome shotgun (WGS) entry which is preliminary data.</text>
</comment>
<dbReference type="Gene3D" id="3.40.640.10">
    <property type="entry name" value="Type I PLP-dependent aspartate aminotransferase-like (Major domain)"/>
    <property type="match status" value="1"/>
</dbReference>
<evidence type="ECO:0000256" key="1">
    <source>
        <dbReference type="ARBA" id="ARBA00001933"/>
    </source>
</evidence>
<dbReference type="InterPro" id="IPR015422">
    <property type="entry name" value="PyrdxlP-dep_Trfase_small"/>
</dbReference>
<keyword evidence="5" id="KW-0663">Pyridoxal phosphate</keyword>
<evidence type="ECO:0000256" key="2">
    <source>
        <dbReference type="ARBA" id="ARBA00007441"/>
    </source>
</evidence>
<evidence type="ECO:0000313" key="7">
    <source>
        <dbReference type="EMBL" id="KAK9813470.1"/>
    </source>
</evidence>
<name>A0AAW1PYJ2_9CHLO</name>
<dbReference type="SUPFAM" id="SSF53383">
    <property type="entry name" value="PLP-dependent transferases"/>
    <property type="match status" value="1"/>
</dbReference>
<dbReference type="InterPro" id="IPR051326">
    <property type="entry name" value="Kynurenine-oxoglutarate_AT"/>
</dbReference>
<evidence type="ECO:0000256" key="5">
    <source>
        <dbReference type="ARBA" id="ARBA00022898"/>
    </source>
</evidence>
<evidence type="ECO:0000259" key="6">
    <source>
        <dbReference type="Pfam" id="PF00155"/>
    </source>
</evidence>
<dbReference type="GO" id="GO:0005737">
    <property type="term" value="C:cytoplasm"/>
    <property type="evidence" value="ECO:0007669"/>
    <property type="project" value="TreeGrafter"/>
</dbReference>
<gene>
    <name evidence="7" type="ORF">WJX73_000730</name>
</gene>
<dbReference type="NCBIfam" id="NF006488">
    <property type="entry name" value="PRK08912.1"/>
    <property type="match status" value="1"/>
</dbReference>
<dbReference type="Pfam" id="PF00155">
    <property type="entry name" value="Aminotran_1_2"/>
    <property type="match status" value="1"/>
</dbReference>
<proteinExistence type="inferred from homology"/>
<dbReference type="GO" id="GO:0030170">
    <property type="term" value="F:pyridoxal phosphate binding"/>
    <property type="evidence" value="ECO:0007669"/>
    <property type="project" value="InterPro"/>
</dbReference>
<dbReference type="Proteomes" id="UP001465755">
    <property type="component" value="Unassembled WGS sequence"/>
</dbReference>
<sequence length="453" mass="49361">MALLTPRAASALFHLRSLQLLSHQYRTTTPLVTMTAVQGPVASTSLPQKPLNTFLNNLPTTVFSVMTELAIKHQSVNLGQGFPDDEGPESMKRIVGEASRERHNQYPPTGGIPELRQAVARHSERYVGLPVNWQTETLITVGATEALAAAFLGLVNPGDEVIIFDPQYDSYSAMAVRTGATVVPVPLDANNSWRVPGQALAQAFSPRTKLILVNSPHNPTGAVFHEDDLREIARLCVEHDVIAICDEVYEHQVFGDSKHVSLRAMPEMRERAIRIGSAGKTFSLTGWKVGWVTGPARLIQALGKAHMFVTFTVAANLQLAVAHGLDKESSFYEGLSASLQSKKDYLAGQLQQLGFEILPSAGTYFLVADFSGLAHSDAQEDDVAFAKRLTVEAGVTTIPVSAFYNGKSAPHNLIRFCFCKTDQKLQSACERLQKYFGPPHRQNGSANGTTNSH</sequence>
<comment type="cofactor">
    <cofactor evidence="1">
        <name>pyridoxal 5'-phosphate</name>
        <dbReference type="ChEBI" id="CHEBI:597326"/>
    </cofactor>
</comment>
<reference evidence="7 8" key="1">
    <citation type="journal article" date="2024" name="Nat. Commun.">
        <title>Phylogenomics reveals the evolutionary origins of lichenization in chlorophyte algae.</title>
        <authorList>
            <person name="Puginier C."/>
            <person name="Libourel C."/>
            <person name="Otte J."/>
            <person name="Skaloud P."/>
            <person name="Haon M."/>
            <person name="Grisel S."/>
            <person name="Petersen M."/>
            <person name="Berrin J.G."/>
            <person name="Delaux P.M."/>
            <person name="Dal Grande F."/>
            <person name="Keller J."/>
        </authorList>
    </citation>
    <scope>NUCLEOTIDE SEQUENCE [LARGE SCALE GENOMIC DNA]</scope>
    <source>
        <strain evidence="7 8">SAG 2036</strain>
    </source>
</reference>
<comment type="similarity">
    <text evidence="2">Belongs to the class-I pyridoxal-phosphate-dependent aminotransferase family.</text>
</comment>
<feature type="domain" description="Aminotransferase class I/classII large" evidence="6">
    <location>
        <begin position="76"/>
        <end position="432"/>
    </location>
</feature>
<evidence type="ECO:0000313" key="8">
    <source>
        <dbReference type="Proteomes" id="UP001465755"/>
    </source>
</evidence>
<dbReference type="FunFam" id="3.40.640.10:FF:000024">
    <property type="entry name" value="Kynurenine--oxoglutarate transaminase 3"/>
    <property type="match status" value="1"/>
</dbReference>
<accession>A0AAW1PYJ2</accession>
<dbReference type="Gene3D" id="3.90.1150.10">
    <property type="entry name" value="Aspartate Aminotransferase, domain 1"/>
    <property type="match status" value="1"/>
</dbReference>
<organism evidence="7 8">
    <name type="scientific">Symbiochloris irregularis</name>
    <dbReference type="NCBI Taxonomy" id="706552"/>
    <lineage>
        <taxon>Eukaryota</taxon>
        <taxon>Viridiplantae</taxon>
        <taxon>Chlorophyta</taxon>
        <taxon>core chlorophytes</taxon>
        <taxon>Trebouxiophyceae</taxon>
        <taxon>Trebouxiales</taxon>
        <taxon>Trebouxiaceae</taxon>
        <taxon>Symbiochloris</taxon>
    </lineage>
</organism>
<dbReference type="EMBL" id="JALJOQ010000004">
    <property type="protein sequence ID" value="KAK9813470.1"/>
    <property type="molecule type" value="Genomic_DNA"/>
</dbReference>
<protein>
    <recommendedName>
        <fullName evidence="6">Aminotransferase class I/classII large domain-containing protein</fullName>
    </recommendedName>
</protein>
<dbReference type="CDD" id="cd00609">
    <property type="entry name" value="AAT_like"/>
    <property type="match status" value="1"/>
</dbReference>
<keyword evidence="3" id="KW-0032">Aminotransferase</keyword>
<dbReference type="InterPro" id="IPR015424">
    <property type="entry name" value="PyrdxlP-dep_Trfase"/>
</dbReference>
<dbReference type="GO" id="GO:0016212">
    <property type="term" value="F:kynurenine-oxoglutarate transaminase activity"/>
    <property type="evidence" value="ECO:0007669"/>
    <property type="project" value="TreeGrafter"/>
</dbReference>
<dbReference type="InterPro" id="IPR015421">
    <property type="entry name" value="PyrdxlP-dep_Trfase_major"/>
</dbReference>
<dbReference type="PANTHER" id="PTHR43807:SF20">
    <property type="entry name" value="FI04487P"/>
    <property type="match status" value="1"/>
</dbReference>
<dbReference type="PANTHER" id="PTHR43807">
    <property type="entry name" value="FI04487P"/>
    <property type="match status" value="1"/>
</dbReference>
<dbReference type="InterPro" id="IPR004839">
    <property type="entry name" value="Aminotransferase_I/II_large"/>
</dbReference>